<name>A0AB35Y9P8_9FIRM</name>
<feature type="domain" description="Cysteine-rich VLP" evidence="1">
    <location>
        <begin position="14"/>
        <end position="47"/>
    </location>
</feature>
<comment type="caution">
    <text evidence="2">The sequence shown here is derived from an EMBL/GenBank/DDBJ whole genome shotgun (WGS) entry which is preliminary data.</text>
</comment>
<gene>
    <name evidence="2" type="ORF">WF834_14260</name>
</gene>
<organism evidence="2 3">
    <name type="scientific">Faecalibacterium wellingii</name>
    <dbReference type="NCBI Taxonomy" id="2929491"/>
    <lineage>
        <taxon>Bacteria</taxon>
        <taxon>Bacillati</taxon>
        <taxon>Bacillota</taxon>
        <taxon>Clostridia</taxon>
        <taxon>Eubacteriales</taxon>
        <taxon>Oscillospiraceae</taxon>
        <taxon>Faecalibacterium</taxon>
    </lineage>
</organism>
<sequence length="49" mass="5679">MKNNKTDPIPVMDYRQYRRARKLVHECCNYIAGNCIALDDGEECICVQS</sequence>
<dbReference type="AlphaFoldDB" id="A0AB35Y9P8"/>
<evidence type="ECO:0000313" key="2">
    <source>
        <dbReference type="EMBL" id="MEJ5197283.1"/>
    </source>
</evidence>
<evidence type="ECO:0000313" key="3">
    <source>
        <dbReference type="Proteomes" id="UP001373196"/>
    </source>
</evidence>
<proteinExistence type="predicted"/>
<feature type="non-terminal residue" evidence="2">
    <location>
        <position position="49"/>
    </location>
</feature>
<dbReference type="InterPro" id="IPR025973">
    <property type="entry name" value="Cys_rich_VLP_dom"/>
</dbReference>
<dbReference type="Proteomes" id="UP001373196">
    <property type="component" value="Unassembled WGS sequence"/>
</dbReference>
<dbReference type="Pfam" id="PF14194">
    <property type="entry name" value="Cys_rich_VLP"/>
    <property type="match status" value="1"/>
</dbReference>
<dbReference type="EMBL" id="JBBFGL010000074">
    <property type="protein sequence ID" value="MEJ5197283.1"/>
    <property type="molecule type" value="Genomic_DNA"/>
</dbReference>
<protein>
    <submittedName>
        <fullName evidence="2">Cysteine-rich VLP protein</fullName>
    </submittedName>
</protein>
<evidence type="ECO:0000259" key="1">
    <source>
        <dbReference type="Pfam" id="PF14194"/>
    </source>
</evidence>
<accession>A0AB35Y9P8</accession>
<reference evidence="2" key="1">
    <citation type="submission" date="2024-03" db="EMBL/GenBank/DDBJ databases">
        <authorList>
            <person name="Plomp N."/>
            <person name="Harmsen H.J."/>
        </authorList>
    </citation>
    <scope>NUCLEOTIDE SEQUENCE</scope>
    <source>
        <strain evidence="2">HTF-128</strain>
    </source>
</reference>
<dbReference type="RefSeq" id="WP_339396371.1">
    <property type="nucleotide sequence ID" value="NZ_JBBFGL010000074.1"/>
</dbReference>